<dbReference type="HAMAP" id="MF_00454">
    <property type="entry name" value="FluC"/>
    <property type="match status" value="1"/>
</dbReference>
<comment type="similarity">
    <text evidence="7 10">Belongs to the fluoride channel Fluc/FEX (TC 1.A.43) family.</text>
</comment>
<evidence type="ECO:0000256" key="3">
    <source>
        <dbReference type="ARBA" id="ARBA00022692"/>
    </source>
</evidence>
<dbReference type="Pfam" id="PF02537">
    <property type="entry name" value="CRCB"/>
    <property type="match status" value="1"/>
</dbReference>
<evidence type="ECO:0000313" key="12">
    <source>
        <dbReference type="Proteomes" id="UP000256324"/>
    </source>
</evidence>
<evidence type="ECO:0000313" key="11">
    <source>
        <dbReference type="EMBL" id="REB70386.1"/>
    </source>
</evidence>
<sequence>MTSLIPQGEGRRRLVPVGLVFLGGCLGTLMRVGIAHTWPSRADGVPWETLATNLVGTFALATLLEVLVHVGPDEGVFRAVRLCVGTGLLGGFTTYSTLAVESGQRVMSGQWFLGVIYLLMSVLAGALLAGVLIAAVRLVMSKRSS</sequence>
<comment type="subcellular location">
    <subcellularLocation>
        <location evidence="1 10">Cell membrane</location>
        <topology evidence="1 10">Multi-pass membrane protein</topology>
    </subcellularLocation>
</comment>
<reference evidence="11 12" key="1">
    <citation type="submission" date="2017-09" db="EMBL/GenBank/DDBJ databases">
        <authorList>
            <person name="Bumgarner R.E."/>
        </authorList>
    </citation>
    <scope>NUCLEOTIDE SEQUENCE [LARGE SCALE GENOMIC DNA]</scope>
    <source>
        <strain evidence="11 12">T34998</strain>
    </source>
</reference>
<feature type="transmembrane region" description="Helical" evidence="10">
    <location>
        <begin position="80"/>
        <end position="99"/>
    </location>
</feature>
<keyword evidence="2 10" id="KW-1003">Cell membrane</keyword>
<dbReference type="EMBL" id="PCZS01000001">
    <property type="protein sequence ID" value="REB70386.1"/>
    <property type="molecule type" value="Genomic_DNA"/>
</dbReference>
<dbReference type="PANTHER" id="PTHR28259:SF1">
    <property type="entry name" value="FLUORIDE EXPORT PROTEIN 1-RELATED"/>
    <property type="match status" value="1"/>
</dbReference>
<comment type="catalytic activity">
    <reaction evidence="8">
        <text>fluoride(in) = fluoride(out)</text>
        <dbReference type="Rhea" id="RHEA:76159"/>
        <dbReference type="ChEBI" id="CHEBI:17051"/>
    </reaction>
    <physiologicalReaction direction="left-to-right" evidence="8">
        <dbReference type="Rhea" id="RHEA:76160"/>
    </physiologicalReaction>
</comment>
<accession>A0ABX9IDX8</accession>
<dbReference type="PANTHER" id="PTHR28259">
    <property type="entry name" value="FLUORIDE EXPORT PROTEIN 1-RELATED"/>
    <property type="match status" value="1"/>
</dbReference>
<protein>
    <recommendedName>
        <fullName evidence="10">Fluoride-specific ion channel FluC</fullName>
    </recommendedName>
</protein>
<organism evidence="11 12">
    <name type="scientific">Cutibacterium namnetense</name>
    <dbReference type="NCBI Taxonomy" id="1574624"/>
    <lineage>
        <taxon>Bacteria</taxon>
        <taxon>Bacillati</taxon>
        <taxon>Actinomycetota</taxon>
        <taxon>Actinomycetes</taxon>
        <taxon>Propionibacteriales</taxon>
        <taxon>Propionibacteriaceae</taxon>
        <taxon>Cutibacterium</taxon>
    </lineage>
</organism>
<dbReference type="Proteomes" id="UP000256324">
    <property type="component" value="Unassembled WGS sequence"/>
</dbReference>
<feature type="transmembrane region" description="Helical" evidence="10">
    <location>
        <begin position="50"/>
        <end position="68"/>
    </location>
</feature>
<keyword evidence="4 10" id="KW-1133">Transmembrane helix</keyword>
<keyword evidence="5 10" id="KW-0472">Membrane</keyword>
<evidence type="ECO:0000256" key="8">
    <source>
        <dbReference type="ARBA" id="ARBA00035585"/>
    </source>
</evidence>
<keyword evidence="3 10" id="KW-0812">Transmembrane</keyword>
<keyword evidence="6 10" id="KW-0407">Ion channel</keyword>
<keyword evidence="12" id="KW-1185">Reference proteome</keyword>
<feature type="binding site" evidence="10">
    <location>
        <position position="90"/>
    </location>
    <ligand>
        <name>Na(+)</name>
        <dbReference type="ChEBI" id="CHEBI:29101"/>
        <note>structural</note>
    </ligand>
</feature>
<evidence type="ECO:0000256" key="5">
    <source>
        <dbReference type="ARBA" id="ARBA00023136"/>
    </source>
</evidence>
<feature type="transmembrane region" description="Helical" evidence="10">
    <location>
        <begin position="14"/>
        <end position="38"/>
    </location>
</feature>
<comment type="caution">
    <text evidence="11">The sequence shown here is derived from an EMBL/GenBank/DDBJ whole genome shotgun (WGS) entry which is preliminary data.</text>
</comment>
<evidence type="ECO:0000256" key="10">
    <source>
        <dbReference type="HAMAP-Rule" id="MF_00454"/>
    </source>
</evidence>
<evidence type="ECO:0000256" key="7">
    <source>
        <dbReference type="ARBA" id="ARBA00035120"/>
    </source>
</evidence>
<name>A0ABX9IDX8_9ACTN</name>
<dbReference type="RefSeq" id="WP_002549003.1">
    <property type="nucleotide sequence ID" value="NZ_JARJNT010000001.1"/>
</dbReference>
<keyword evidence="10" id="KW-0915">Sodium</keyword>
<proteinExistence type="inferred from homology"/>
<keyword evidence="10" id="KW-0813">Transport</keyword>
<keyword evidence="10" id="KW-0406">Ion transport</keyword>
<evidence type="ECO:0000256" key="6">
    <source>
        <dbReference type="ARBA" id="ARBA00023303"/>
    </source>
</evidence>
<evidence type="ECO:0000256" key="4">
    <source>
        <dbReference type="ARBA" id="ARBA00022989"/>
    </source>
</evidence>
<evidence type="ECO:0000256" key="9">
    <source>
        <dbReference type="ARBA" id="ARBA00049940"/>
    </source>
</evidence>
<dbReference type="InterPro" id="IPR003691">
    <property type="entry name" value="FluC"/>
</dbReference>
<keyword evidence="10" id="KW-0479">Metal-binding</keyword>
<gene>
    <name evidence="10" type="primary">fluC</name>
    <name evidence="10" type="synonym">crcB</name>
    <name evidence="11" type="ORF">CP880_00810</name>
</gene>
<evidence type="ECO:0000256" key="1">
    <source>
        <dbReference type="ARBA" id="ARBA00004651"/>
    </source>
</evidence>
<comment type="function">
    <text evidence="9 10">Fluoride-specific ion channel. Important for reducing fluoride concentration in the cell, thus reducing its toxicity.</text>
</comment>
<evidence type="ECO:0000256" key="2">
    <source>
        <dbReference type="ARBA" id="ARBA00022475"/>
    </source>
</evidence>
<feature type="transmembrane region" description="Helical" evidence="10">
    <location>
        <begin position="111"/>
        <end position="139"/>
    </location>
</feature>
<comment type="activity regulation">
    <text evidence="10">Na(+) is not transported, but it plays an essential structural role and its presence is essential for fluoride channel function.</text>
</comment>
<feature type="binding site" evidence="10">
    <location>
        <position position="93"/>
    </location>
    <ligand>
        <name>Na(+)</name>
        <dbReference type="ChEBI" id="CHEBI:29101"/>
        <note>structural</note>
    </ligand>
</feature>